<evidence type="ECO:0008006" key="3">
    <source>
        <dbReference type="Google" id="ProtNLM"/>
    </source>
</evidence>
<evidence type="ECO:0000313" key="2">
    <source>
        <dbReference type="Proteomes" id="UP000499080"/>
    </source>
</evidence>
<dbReference type="EMBL" id="BGPR01001507">
    <property type="protein sequence ID" value="GBM55562.1"/>
    <property type="molecule type" value="Genomic_DNA"/>
</dbReference>
<sequence length="159" mass="17452">MPNLRSQNKVNNQEYDILTGTDKWIPQTIFCSNINNNLDPNLQAKLFPIAINTSQFSFLNSTNSPWSCSSSSPDPLRILQINLGKGKVATANLPKEAKTHKIDLIIVQEPYSIDGKILGIAKSWNQCLSENGKAGIISLPSANTRIFLGTKENAVAIKI</sequence>
<accession>A0A4Y2GNT4</accession>
<name>A0A4Y2GNT4_ARAVE</name>
<comment type="caution">
    <text evidence="1">The sequence shown here is derived from an EMBL/GenBank/DDBJ whole genome shotgun (WGS) entry which is preliminary data.</text>
</comment>
<dbReference type="Proteomes" id="UP000499080">
    <property type="component" value="Unassembled WGS sequence"/>
</dbReference>
<dbReference type="OrthoDB" id="6505565at2759"/>
<dbReference type="Gene3D" id="3.60.10.10">
    <property type="entry name" value="Endonuclease/exonuclease/phosphatase"/>
    <property type="match status" value="1"/>
</dbReference>
<dbReference type="AlphaFoldDB" id="A0A4Y2GNT4"/>
<gene>
    <name evidence="1" type="ORF">AVEN_74522_1</name>
</gene>
<reference evidence="1 2" key="1">
    <citation type="journal article" date="2019" name="Sci. Rep.">
        <title>Orb-weaving spider Araneus ventricosus genome elucidates the spidroin gene catalogue.</title>
        <authorList>
            <person name="Kono N."/>
            <person name="Nakamura H."/>
            <person name="Ohtoshi R."/>
            <person name="Moran D.A.P."/>
            <person name="Shinohara A."/>
            <person name="Yoshida Y."/>
            <person name="Fujiwara M."/>
            <person name="Mori M."/>
            <person name="Tomita M."/>
            <person name="Arakawa K."/>
        </authorList>
    </citation>
    <scope>NUCLEOTIDE SEQUENCE [LARGE SCALE GENOMIC DNA]</scope>
</reference>
<proteinExistence type="predicted"/>
<organism evidence="1 2">
    <name type="scientific">Araneus ventricosus</name>
    <name type="common">Orbweaver spider</name>
    <name type="synonym">Epeira ventricosa</name>
    <dbReference type="NCBI Taxonomy" id="182803"/>
    <lineage>
        <taxon>Eukaryota</taxon>
        <taxon>Metazoa</taxon>
        <taxon>Ecdysozoa</taxon>
        <taxon>Arthropoda</taxon>
        <taxon>Chelicerata</taxon>
        <taxon>Arachnida</taxon>
        <taxon>Araneae</taxon>
        <taxon>Araneomorphae</taxon>
        <taxon>Entelegynae</taxon>
        <taxon>Araneoidea</taxon>
        <taxon>Araneidae</taxon>
        <taxon>Araneus</taxon>
    </lineage>
</organism>
<dbReference type="InterPro" id="IPR036691">
    <property type="entry name" value="Endo/exonu/phosph_ase_sf"/>
</dbReference>
<evidence type="ECO:0000313" key="1">
    <source>
        <dbReference type="EMBL" id="GBM55562.1"/>
    </source>
</evidence>
<protein>
    <recommendedName>
        <fullName evidence="3">Endonuclease/exonuclease/phosphatase domain-containing protein</fullName>
    </recommendedName>
</protein>
<keyword evidence="2" id="KW-1185">Reference proteome</keyword>